<dbReference type="STRING" id="181874.A0A409YG48"/>
<gene>
    <name evidence="2" type="ORF">CVT24_011109</name>
</gene>
<dbReference type="SUPFAM" id="SSF53474">
    <property type="entry name" value="alpha/beta-Hydrolases"/>
    <property type="match status" value="1"/>
</dbReference>
<dbReference type="PANTHER" id="PTHR47842">
    <property type="entry name" value="EXPRESSED PROTEIN"/>
    <property type="match status" value="1"/>
</dbReference>
<evidence type="ECO:0008006" key="4">
    <source>
        <dbReference type="Google" id="ProtNLM"/>
    </source>
</evidence>
<dbReference type="InterPro" id="IPR029058">
    <property type="entry name" value="AB_hydrolase_fold"/>
</dbReference>
<feature type="non-terminal residue" evidence="2">
    <location>
        <position position="1"/>
    </location>
</feature>
<dbReference type="EMBL" id="NHTK01001196">
    <property type="protein sequence ID" value="PPR01982.1"/>
    <property type="molecule type" value="Genomic_DNA"/>
</dbReference>
<feature type="compositionally biased region" description="Low complexity" evidence="1">
    <location>
        <begin position="170"/>
        <end position="197"/>
    </location>
</feature>
<accession>A0A409YG48</accession>
<dbReference type="OrthoDB" id="3248508at2759"/>
<feature type="region of interest" description="Disordered" evidence="1">
    <location>
        <begin position="120"/>
        <end position="149"/>
    </location>
</feature>
<evidence type="ECO:0000313" key="3">
    <source>
        <dbReference type="Proteomes" id="UP000284842"/>
    </source>
</evidence>
<comment type="caution">
    <text evidence="2">The sequence shown here is derived from an EMBL/GenBank/DDBJ whole genome shotgun (WGS) entry which is preliminary data.</text>
</comment>
<feature type="compositionally biased region" description="Basic and acidic residues" evidence="1">
    <location>
        <begin position="130"/>
        <end position="141"/>
    </location>
</feature>
<evidence type="ECO:0000256" key="1">
    <source>
        <dbReference type="SAM" id="MobiDB-lite"/>
    </source>
</evidence>
<feature type="region of interest" description="Disordered" evidence="1">
    <location>
        <begin position="340"/>
        <end position="369"/>
    </location>
</feature>
<sequence length="458" mass="50471">HSVQSFPKDLQEYVSIRIPPELDIKVQSSLYPTYKSVKPISHATKNFLEWLSTQPEGPVILIGHSMGGLLAADAATDASNNPPAANKKPKRIVGVIAFDTPYLGMHPHVVISGIASLLPKGDSDSGNDSEGGKAKKTEKSMNRHPQIKIIDPSVTDEWEAFKAKMHIHPSHSPYHSHANSNTNNSQLSLPSTSSASFSERRSRSPSPSLIDRFLAHVPASSQDDPIIRWLRKHAEDPVSAGKRWIIERLQFGSCMFDPSGLKYRYTRLVEWEKQGGLWVNYWTCTRRKVKVDKEDNGSTADKRLSQEIPSDDLLRPPLSASSDRSFSSIATINSIDTVASTAPGETNTETDESLDVQTDDKGDGKKGKLSSAKKKMTKYGRHFVVLPNGMGEYLGGWHRWENVVIAGVKDEVNAHTGLFIPTSNLEYPALVERVAGRIIDWCHLLAANSSSNTGTQQS</sequence>
<dbReference type="InParanoid" id="A0A409YG48"/>
<feature type="region of interest" description="Disordered" evidence="1">
    <location>
        <begin position="292"/>
        <end position="323"/>
    </location>
</feature>
<organism evidence="2 3">
    <name type="scientific">Panaeolus cyanescens</name>
    <dbReference type="NCBI Taxonomy" id="181874"/>
    <lineage>
        <taxon>Eukaryota</taxon>
        <taxon>Fungi</taxon>
        <taxon>Dikarya</taxon>
        <taxon>Basidiomycota</taxon>
        <taxon>Agaricomycotina</taxon>
        <taxon>Agaricomycetes</taxon>
        <taxon>Agaricomycetidae</taxon>
        <taxon>Agaricales</taxon>
        <taxon>Agaricineae</taxon>
        <taxon>Galeropsidaceae</taxon>
        <taxon>Panaeolus</taxon>
    </lineage>
</organism>
<protein>
    <recommendedName>
        <fullName evidence="4">AB hydrolase-1 domain-containing protein</fullName>
    </recommendedName>
</protein>
<reference evidence="2 3" key="1">
    <citation type="journal article" date="2018" name="Evol. Lett.">
        <title>Horizontal gene cluster transfer increased hallucinogenic mushroom diversity.</title>
        <authorList>
            <person name="Reynolds H.T."/>
            <person name="Vijayakumar V."/>
            <person name="Gluck-Thaler E."/>
            <person name="Korotkin H.B."/>
            <person name="Matheny P.B."/>
            <person name="Slot J.C."/>
        </authorList>
    </citation>
    <scope>NUCLEOTIDE SEQUENCE [LARGE SCALE GENOMIC DNA]</scope>
    <source>
        <strain evidence="2 3">2629</strain>
    </source>
</reference>
<evidence type="ECO:0000313" key="2">
    <source>
        <dbReference type="EMBL" id="PPR01982.1"/>
    </source>
</evidence>
<dbReference type="AlphaFoldDB" id="A0A409YG48"/>
<feature type="compositionally biased region" description="Basic and acidic residues" evidence="1">
    <location>
        <begin position="292"/>
        <end position="305"/>
    </location>
</feature>
<feature type="region of interest" description="Disordered" evidence="1">
    <location>
        <begin position="169"/>
        <end position="206"/>
    </location>
</feature>
<keyword evidence="3" id="KW-1185">Reference proteome</keyword>
<proteinExistence type="predicted"/>
<name>A0A409YG48_9AGAR</name>
<dbReference type="PANTHER" id="PTHR47842:SF3">
    <property type="entry name" value="DUF676 DOMAIN-CONTAINING PROTEIN"/>
    <property type="match status" value="1"/>
</dbReference>
<dbReference type="Gene3D" id="3.40.50.1820">
    <property type="entry name" value="alpha/beta hydrolase"/>
    <property type="match status" value="1"/>
</dbReference>
<dbReference type="Proteomes" id="UP000284842">
    <property type="component" value="Unassembled WGS sequence"/>
</dbReference>